<comment type="caution">
    <text evidence="2">The sequence shown here is derived from an EMBL/GenBank/DDBJ whole genome shotgun (WGS) entry which is preliminary data.</text>
</comment>
<dbReference type="InterPro" id="IPR046347">
    <property type="entry name" value="bZIP_sf"/>
</dbReference>
<proteinExistence type="predicted"/>
<dbReference type="PANTHER" id="PTHR23351">
    <property type="entry name" value="FOS TRANSCRIPTION FACTOR-RELATED"/>
    <property type="match status" value="1"/>
</dbReference>
<name>A0AA88Y568_PINIB</name>
<dbReference type="InterPro" id="IPR004827">
    <property type="entry name" value="bZIP"/>
</dbReference>
<evidence type="ECO:0000259" key="1">
    <source>
        <dbReference type="PROSITE" id="PS50217"/>
    </source>
</evidence>
<dbReference type="GO" id="GO:0000978">
    <property type="term" value="F:RNA polymerase II cis-regulatory region sequence-specific DNA binding"/>
    <property type="evidence" value="ECO:0007669"/>
    <property type="project" value="TreeGrafter"/>
</dbReference>
<dbReference type="GO" id="GO:0000981">
    <property type="term" value="F:DNA-binding transcription factor activity, RNA polymerase II-specific"/>
    <property type="evidence" value="ECO:0007669"/>
    <property type="project" value="TreeGrafter"/>
</dbReference>
<gene>
    <name evidence="2" type="ORF">FSP39_005984</name>
</gene>
<evidence type="ECO:0000313" key="2">
    <source>
        <dbReference type="EMBL" id="KAK3089731.1"/>
    </source>
</evidence>
<dbReference type="SMART" id="SM00338">
    <property type="entry name" value="BRLZ"/>
    <property type="match status" value="1"/>
</dbReference>
<keyword evidence="3" id="KW-1185">Reference proteome</keyword>
<dbReference type="SUPFAM" id="SSF57959">
    <property type="entry name" value="Leucine zipper domain"/>
    <property type="match status" value="1"/>
</dbReference>
<dbReference type="CDD" id="cd14686">
    <property type="entry name" value="bZIP"/>
    <property type="match status" value="1"/>
</dbReference>
<dbReference type="Pfam" id="PF00170">
    <property type="entry name" value="bZIP_1"/>
    <property type="match status" value="1"/>
</dbReference>
<organism evidence="2 3">
    <name type="scientific">Pinctada imbricata</name>
    <name type="common">Atlantic pearl-oyster</name>
    <name type="synonym">Pinctada martensii</name>
    <dbReference type="NCBI Taxonomy" id="66713"/>
    <lineage>
        <taxon>Eukaryota</taxon>
        <taxon>Metazoa</taxon>
        <taxon>Spiralia</taxon>
        <taxon>Lophotrochozoa</taxon>
        <taxon>Mollusca</taxon>
        <taxon>Bivalvia</taxon>
        <taxon>Autobranchia</taxon>
        <taxon>Pteriomorphia</taxon>
        <taxon>Pterioida</taxon>
        <taxon>Pterioidea</taxon>
        <taxon>Pteriidae</taxon>
        <taxon>Pinctada</taxon>
    </lineage>
</organism>
<protein>
    <recommendedName>
        <fullName evidence="1">BZIP domain-containing protein</fullName>
    </recommendedName>
</protein>
<evidence type="ECO:0000313" key="3">
    <source>
        <dbReference type="Proteomes" id="UP001186944"/>
    </source>
</evidence>
<dbReference type="GO" id="GO:0005634">
    <property type="term" value="C:nucleus"/>
    <property type="evidence" value="ECO:0007669"/>
    <property type="project" value="TreeGrafter"/>
</dbReference>
<reference evidence="2" key="1">
    <citation type="submission" date="2019-08" db="EMBL/GenBank/DDBJ databases">
        <title>The improved chromosome-level genome for the pearl oyster Pinctada fucata martensii using PacBio sequencing and Hi-C.</title>
        <authorList>
            <person name="Zheng Z."/>
        </authorList>
    </citation>
    <scope>NUCLEOTIDE SEQUENCE</scope>
    <source>
        <strain evidence="2">ZZ-2019</strain>
        <tissue evidence="2">Adductor muscle</tissue>
    </source>
</reference>
<accession>A0AA88Y568</accession>
<dbReference type="Gene3D" id="1.20.5.170">
    <property type="match status" value="1"/>
</dbReference>
<dbReference type="PANTHER" id="PTHR23351:SF59">
    <property type="entry name" value="CYCLIC AMP-DEPENDENT TRANSCRIPTION FACTOR ATF-3-LIKE"/>
    <property type="match status" value="1"/>
</dbReference>
<dbReference type="AlphaFoldDB" id="A0AA88Y568"/>
<dbReference type="Proteomes" id="UP001186944">
    <property type="component" value="Unassembled WGS sequence"/>
</dbReference>
<dbReference type="InterPro" id="IPR000837">
    <property type="entry name" value="AP-1"/>
</dbReference>
<dbReference type="EMBL" id="VSWD01000010">
    <property type="protein sequence ID" value="KAK3089731.1"/>
    <property type="molecule type" value="Genomic_DNA"/>
</dbReference>
<sequence>MMKYGGNLEPLMIPDSATLEEIRDDQLKSAYTQSAECGSILPLIKQELKFKIQAKRLSEGVPELRVSFTEAPKYPLSKEELVKRETRKKNNRISARKCRLKRKIEIKSINQEMKDLINQNETLKRKVHHMEFTKTKLTQQVSNFLSSKTSTAGAASQQGMQLAPPGYLVPPLACWGSVDA</sequence>
<feature type="domain" description="BZIP" evidence="1">
    <location>
        <begin position="81"/>
        <end position="144"/>
    </location>
</feature>
<dbReference type="PROSITE" id="PS50217">
    <property type="entry name" value="BZIP"/>
    <property type="match status" value="1"/>
</dbReference>